<dbReference type="OrthoDB" id="3852216at2"/>
<evidence type="ECO:0000256" key="1">
    <source>
        <dbReference type="SAM" id="MobiDB-lite"/>
    </source>
</evidence>
<dbReference type="RefSeq" id="WP_139647865.1">
    <property type="nucleotide sequence ID" value="NZ_BAAAZS010000134.1"/>
</dbReference>
<proteinExistence type="predicted"/>
<sequence>MGFTIGGMRERGAPPPPARRAVGRGADRGRIEAAVAEYVGLWGWDVAPGAVLDKGARRRPVCSCGGASCPAPGAHPLLHGRVITAGTPLDEALAAWSKARPAPPGATALLPIGRAFDVLQVPEAVARAALPRLDRLGLPLGPVALAPDDRAWFFVAPGIAARLPELLDTLGWPEPPPRLTALGPGDHIAAPPSPVAGLGEVVWLRRPDVDTAAVPPGANPLLGALASLCRRLAPAG</sequence>
<dbReference type="AlphaFoldDB" id="A0A5C4UUF6"/>
<keyword evidence="4" id="KW-1185">Reference proteome</keyword>
<dbReference type="EMBL" id="VDGT01000018">
    <property type="protein sequence ID" value="TNM27274.1"/>
    <property type="molecule type" value="Genomic_DNA"/>
</dbReference>
<dbReference type="Proteomes" id="UP000311713">
    <property type="component" value="Unassembled WGS sequence"/>
</dbReference>
<evidence type="ECO:0000313" key="3">
    <source>
        <dbReference type="EMBL" id="TNM27274.1"/>
    </source>
</evidence>
<gene>
    <name evidence="3" type="ORF">FH715_21515</name>
</gene>
<dbReference type="SMART" id="SM00943">
    <property type="entry name" value="Prim-Pol"/>
    <property type="match status" value="1"/>
</dbReference>
<comment type="caution">
    <text evidence="3">The sequence shown here is derived from an EMBL/GenBank/DDBJ whole genome shotgun (WGS) entry which is preliminary data.</text>
</comment>
<feature type="domain" description="DNA primase/polymerase bifunctional N-terminal" evidence="2">
    <location>
        <begin position="35"/>
        <end position="222"/>
    </location>
</feature>
<evidence type="ECO:0000259" key="2">
    <source>
        <dbReference type="SMART" id="SM00943"/>
    </source>
</evidence>
<name>A0A5C4UUF6_9ACTN</name>
<accession>A0A5C4UUF6</accession>
<protein>
    <submittedName>
        <fullName evidence="3">DNA primase</fullName>
    </submittedName>
</protein>
<evidence type="ECO:0000313" key="4">
    <source>
        <dbReference type="Proteomes" id="UP000311713"/>
    </source>
</evidence>
<organism evidence="3 4">
    <name type="scientific">Streptomyces sedi</name>
    <dbReference type="NCBI Taxonomy" id="555059"/>
    <lineage>
        <taxon>Bacteria</taxon>
        <taxon>Bacillati</taxon>
        <taxon>Actinomycetota</taxon>
        <taxon>Actinomycetes</taxon>
        <taxon>Kitasatosporales</taxon>
        <taxon>Streptomycetaceae</taxon>
        <taxon>Streptomyces</taxon>
    </lineage>
</organism>
<reference evidence="3 4" key="1">
    <citation type="submission" date="2019-06" db="EMBL/GenBank/DDBJ databases">
        <title>Draft genome of Streptomyces sedi sp. JCM16909.</title>
        <authorList>
            <person name="Klykleung N."/>
            <person name="Tanasupawat S."/>
            <person name="Kudo T."/>
            <person name="Yuki M."/>
            <person name="Ohkuma M."/>
        </authorList>
    </citation>
    <scope>NUCLEOTIDE SEQUENCE [LARGE SCALE GENOMIC DNA]</scope>
    <source>
        <strain evidence="3 4">JCM 16909</strain>
    </source>
</reference>
<dbReference type="InterPro" id="IPR015330">
    <property type="entry name" value="DNA_primase/pol_bifunc_N"/>
</dbReference>
<feature type="region of interest" description="Disordered" evidence="1">
    <location>
        <begin position="1"/>
        <end position="25"/>
    </location>
</feature>